<organism evidence="2 3">
    <name type="scientific">Cohnella boryungensis</name>
    <dbReference type="NCBI Taxonomy" id="768479"/>
    <lineage>
        <taxon>Bacteria</taxon>
        <taxon>Bacillati</taxon>
        <taxon>Bacillota</taxon>
        <taxon>Bacilli</taxon>
        <taxon>Bacillales</taxon>
        <taxon>Paenibacillaceae</taxon>
        <taxon>Cohnella</taxon>
    </lineage>
</organism>
<evidence type="ECO:0008006" key="4">
    <source>
        <dbReference type="Google" id="ProtNLM"/>
    </source>
</evidence>
<comment type="caution">
    <text evidence="2">The sequence shown here is derived from an EMBL/GenBank/DDBJ whole genome shotgun (WGS) entry which is preliminary data.</text>
</comment>
<dbReference type="Proteomes" id="UP001595755">
    <property type="component" value="Unassembled WGS sequence"/>
</dbReference>
<evidence type="ECO:0000313" key="3">
    <source>
        <dbReference type="Proteomes" id="UP001595755"/>
    </source>
</evidence>
<evidence type="ECO:0000313" key="2">
    <source>
        <dbReference type="EMBL" id="MFC4303194.1"/>
    </source>
</evidence>
<dbReference type="EMBL" id="JBHSED010000010">
    <property type="protein sequence ID" value="MFC4303194.1"/>
    <property type="molecule type" value="Genomic_DNA"/>
</dbReference>
<reference evidence="3" key="1">
    <citation type="journal article" date="2019" name="Int. J. Syst. Evol. Microbiol.">
        <title>The Global Catalogue of Microorganisms (GCM) 10K type strain sequencing project: providing services to taxonomists for standard genome sequencing and annotation.</title>
        <authorList>
            <consortium name="The Broad Institute Genomics Platform"/>
            <consortium name="The Broad Institute Genome Sequencing Center for Infectious Disease"/>
            <person name="Wu L."/>
            <person name="Ma J."/>
        </authorList>
    </citation>
    <scope>NUCLEOTIDE SEQUENCE [LARGE SCALE GENOMIC DNA]</scope>
    <source>
        <strain evidence="3">CGMCC 4.1641</strain>
    </source>
</reference>
<name>A0ABV8S9X3_9BACL</name>
<proteinExistence type="predicted"/>
<dbReference type="RefSeq" id="WP_204605180.1">
    <property type="nucleotide sequence ID" value="NZ_JBHSED010000010.1"/>
</dbReference>
<keyword evidence="1" id="KW-0812">Transmembrane</keyword>
<protein>
    <recommendedName>
        <fullName evidence="4">DUF4367 domain-containing protein</fullName>
    </recommendedName>
</protein>
<evidence type="ECO:0000256" key="1">
    <source>
        <dbReference type="SAM" id="Phobius"/>
    </source>
</evidence>
<keyword evidence="1" id="KW-1133">Transmembrane helix</keyword>
<keyword evidence="1" id="KW-0472">Membrane</keyword>
<gene>
    <name evidence="2" type="ORF">ACFO1S_06990</name>
</gene>
<accession>A0ABV8S9X3</accession>
<keyword evidence="3" id="KW-1185">Reference proteome</keyword>
<feature type="transmembrane region" description="Helical" evidence="1">
    <location>
        <begin position="50"/>
        <end position="71"/>
    </location>
</feature>
<sequence length="322" mass="35825">MRIEEKMNDAYSKAALTLTTPGSLDAKVRENYRRELARFRGAPRAPRRKAFLLVAAGVLALVITGFGVQYFSKIGDERFSVEMTQIEAVSYNAETAEVVREQLQQVKDQLQIGEKALVYSPEIKKMTLPKLSGDYYFAEYVSNPRLDRDITSWESNLAAKVSGYKLPDTNSNALSFAGGKEEMQFGGVVVENDVAKELHSEVESGKQLAWQKIERESEAFPAYTTVYTDANGAEIYVTMQVMQKKSKMVGMTSGIQEMVALNGQEALFVDNAHFPYSDTQRNANLSWIDTQPEASVLYTVGSISDSVTKEQLISIGESMTVQ</sequence>